<accession>A0A6G7ZPL8</accession>
<evidence type="ECO:0000256" key="2">
    <source>
        <dbReference type="ARBA" id="ARBA00022692"/>
    </source>
</evidence>
<dbReference type="SUPFAM" id="SSF74653">
    <property type="entry name" value="TolA/TonB C-terminal domain"/>
    <property type="match status" value="1"/>
</dbReference>
<dbReference type="AlphaFoldDB" id="A0A6G7ZPL8"/>
<proteinExistence type="predicted"/>
<evidence type="ECO:0000313" key="7">
    <source>
        <dbReference type="EMBL" id="QIL02883.1"/>
    </source>
</evidence>
<reference evidence="7 8" key="1">
    <citation type="submission" date="2020-03" db="EMBL/GenBank/DDBJ databases">
        <title>Sphingomonas sp. nov., isolated from fish.</title>
        <authorList>
            <person name="Hyun D.-W."/>
            <person name="Bae J.-W."/>
        </authorList>
    </citation>
    <scope>NUCLEOTIDE SEQUENCE [LARGE SCALE GENOMIC DNA]</scope>
    <source>
        <strain evidence="7 8">HDW15C</strain>
    </source>
</reference>
<evidence type="ECO:0000313" key="8">
    <source>
        <dbReference type="Proteomes" id="UP000502502"/>
    </source>
</evidence>
<comment type="subcellular location">
    <subcellularLocation>
        <location evidence="1">Membrane</location>
        <topology evidence="1">Single-pass membrane protein</topology>
    </subcellularLocation>
</comment>
<dbReference type="KEGG" id="ssin:G7078_08860"/>
<name>A0A6G7ZPL8_9SPHN</name>
<evidence type="ECO:0000256" key="1">
    <source>
        <dbReference type="ARBA" id="ARBA00004167"/>
    </source>
</evidence>
<keyword evidence="5" id="KW-0732">Signal</keyword>
<dbReference type="Proteomes" id="UP000502502">
    <property type="component" value="Chromosome"/>
</dbReference>
<keyword evidence="2" id="KW-0812">Transmembrane</keyword>
<feature type="chain" id="PRO_5026256263" evidence="5">
    <location>
        <begin position="26"/>
        <end position="272"/>
    </location>
</feature>
<gene>
    <name evidence="7" type="ORF">G7078_08860</name>
</gene>
<keyword evidence="8" id="KW-1185">Reference proteome</keyword>
<keyword evidence="4" id="KW-0472">Membrane</keyword>
<organism evidence="7 8">
    <name type="scientific">Sphingomonas sinipercae</name>
    <dbReference type="NCBI Taxonomy" id="2714944"/>
    <lineage>
        <taxon>Bacteria</taxon>
        <taxon>Pseudomonadati</taxon>
        <taxon>Pseudomonadota</taxon>
        <taxon>Alphaproteobacteria</taxon>
        <taxon>Sphingomonadales</taxon>
        <taxon>Sphingomonadaceae</taxon>
        <taxon>Sphingomonas</taxon>
    </lineage>
</organism>
<evidence type="ECO:0000256" key="5">
    <source>
        <dbReference type="SAM" id="SignalP"/>
    </source>
</evidence>
<evidence type="ECO:0000256" key="3">
    <source>
        <dbReference type="ARBA" id="ARBA00022989"/>
    </source>
</evidence>
<dbReference type="RefSeq" id="WP_166095180.1">
    <property type="nucleotide sequence ID" value="NZ_CP049871.1"/>
</dbReference>
<feature type="signal peptide" evidence="5">
    <location>
        <begin position="1"/>
        <end position="25"/>
    </location>
</feature>
<protein>
    <submittedName>
        <fullName evidence="7">Energy transducer TonB</fullName>
    </submittedName>
</protein>
<dbReference type="NCBIfam" id="TIGR01352">
    <property type="entry name" value="tonB_Cterm"/>
    <property type="match status" value="1"/>
</dbReference>
<feature type="domain" description="TonB C-terminal" evidence="6">
    <location>
        <begin position="180"/>
        <end position="272"/>
    </location>
</feature>
<evidence type="ECO:0000256" key="4">
    <source>
        <dbReference type="ARBA" id="ARBA00023136"/>
    </source>
</evidence>
<dbReference type="GO" id="GO:0055085">
    <property type="term" value="P:transmembrane transport"/>
    <property type="evidence" value="ECO:0007669"/>
    <property type="project" value="InterPro"/>
</dbReference>
<keyword evidence="3" id="KW-1133">Transmembrane helix</keyword>
<dbReference type="InterPro" id="IPR037682">
    <property type="entry name" value="TonB_C"/>
</dbReference>
<dbReference type="InterPro" id="IPR006260">
    <property type="entry name" value="TonB/TolA_C"/>
</dbReference>
<dbReference type="Pfam" id="PF03544">
    <property type="entry name" value="TonB_C"/>
    <property type="match status" value="1"/>
</dbReference>
<dbReference type="EMBL" id="CP049871">
    <property type="protein sequence ID" value="QIL02883.1"/>
    <property type="molecule type" value="Genomic_DNA"/>
</dbReference>
<evidence type="ECO:0000259" key="6">
    <source>
        <dbReference type="PROSITE" id="PS52015"/>
    </source>
</evidence>
<dbReference type="PROSITE" id="PS52015">
    <property type="entry name" value="TONB_CTD"/>
    <property type="match status" value="1"/>
</dbReference>
<dbReference type="Gene3D" id="3.30.1150.10">
    <property type="match status" value="1"/>
</dbReference>
<dbReference type="GO" id="GO:0016020">
    <property type="term" value="C:membrane"/>
    <property type="evidence" value="ECO:0007669"/>
    <property type="project" value="UniProtKB-SubCell"/>
</dbReference>
<sequence length="272" mass="28729">MKPVIFAATASALLFAQSARSGAPAAAPLKPTGSWVINFDDAQCVAEREYGSSGKPLTLVLKQPPIGEVMQVGVVSNGGPKEPEQYRGTIAFDTRIVKASVLTYRPHGSVKGVRLVNMPLKHFAAAAGSKILTFDSGSGVHSTFELEALPSVLQLLNQCAADLRTVWKVDSSEADRQLQGVRGKGLGKLISPNDYPRDAVLAEQSGTVTMALLIDETGKVADCSVIATSGVAILDSQSCAVVKIRAKFVPITDSTGKPIKTSVIQRITWKLG</sequence>